<comment type="subunit">
    <text evidence="4">Heterotetramer of TRAP-alpha, TRAP-beta, TRAP-delta and TRAP-gamma.</text>
</comment>
<name>A0ABM1N2N5_NICVS</name>
<protein>
    <recommendedName>
        <fullName evidence="5">Translocon-associated protein subunit delta</fullName>
    </recommendedName>
    <alternativeName>
        <fullName evidence="14">Signal sequence receptor subunit delta</fullName>
    </alternativeName>
</protein>
<evidence type="ECO:0000256" key="6">
    <source>
        <dbReference type="ARBA" id="ARBA00022499"/>
    </source>
</evidence>
<evidence type="ECO:0000256" key="7">
    <source>
        <dbReference type="ARBA" id="ARBA00022692"/>
    </source>
</evidence>
<evidence type="ECO:0000256" key="3">
    <source>
        <dbReference type="ARBA" id="ARBA00009294"/>
    </source>
</evidence>
<evidence type="ECO:0000256" key="9">
    <source>
        <dbReference type="ARBA" id="ARBA00022824"/>
    </source>
</evidence>
<evidence type="ECO:0000256" key="11">
    <source>
        <dbReference type="ARBA" id="ARBA00022989"/>
    </source>
</evidence>
<evidence type="ECO:0000256" key="8">
    <source>
        <dbReference type="ARBA" id="ARBA00022729"/>
    </source>
</evidence>
<keyword evidence="7" id="KW-0812">Transmembrane</keyword>
<dbReference type="PANTHER" id="PTHR12731">
    <property type="entry name" value="TRANSLOCON-ASSOCIATED PROTEIN, DELTA SUBUNIT"/>
    <property type="match status" value="1"/>
</dbReference>
<gene>
    <name evidence="17" type="primary">LOC108565922</name>
</gene>
<evidence type="ECO:0000256" key="4">
    <source>
        <dbReference type="ARBA" id="ARBA00011819"/>
    </source>
</evidence>
<evidence type="ECO:0000313" key="16">
    <source>
        <dbReference type="Proteomes" id="UP000695000"/>
    </source>
</evidence>
<dbReference type="InterPro" id="IPR008855">
    <property type="entry name" value="TRAP-delta"/>
</dbReference>
<dbReference type="GeneID" id="108565922"/>
<sequence length="164" mass="17400">MNSNVFLFVAFVLGACSACKSPEVTSTQFTTQDGTIVANIAYITEFSIKCASGVVGNLYASFEGNVVPVSVVGENQYQVSWSEDNKVARSGEKVVKIYDEVSYTAIRKALRAGEDTSAIASFVDVSVHHPGAFNGPWLKSEFLAAVLSVGIAYVAVSSRSKLAA</sequence>
<evidence type="ECO:0000256" key="15">
    <source>
        <dbReference type="SAM" id="SignalP"/>
    </source>
</evidence>
<keyword evidence="8 15" id="KW-0732">Signal</keyword>
<evidence type="ECO:0000313" key="17">
    <source>
        <dbReference type="RefSeq" id="XP_017781085.1"/>
    </source>
</evidence>
<keyword evidence="16" id="KW-1185">Reference proteome</keyword>
<accession>A0ABM1N2N5</accession>
<evidence type="ECO:0000256" key="5">
    <source>
        <dbReference type="ARBA" id="ARBA00014387"/>
    </source>
</evidence>
<feature type="chain" id="PRO_5047042234" description="Translocon-associated protein subunit delta" evidence="15">
    <location>
        <begin position="19"/>
        <end position="164"/>
    </location>
</feature>
<comment type="similarity">
    <text evidence="3">Belongs to the TRAP-delta family.</text>
</comment>
<keyword evidence="11" id="KW-1133">Transmembrane helix</keyword>
<evidence type="ECO:0000256" key="1">
    <source>
        <dbReference type="ARBA" id="ARBA00002838"/>
    </source>
</evidence>
<dbReference type="Pfam" id="PF05404">
    <property type="entry name" value="TRAP-delta"/>
    <property type="match status" value="1"/>
</dbReference>
<keyword evidence="10" id="KW-0832">Ubl conjugation</keyword>
<evidence type="ECO:0000256" key="13">
    <source>
        <dbReference type="ARBA" id="ARBA00023157"/>
    </source>
</evidence>
<dbReference type="Proteomes" id="UP000695000">
    <property type="component" value="Unplaced"/>
</dbReference>
<evidence type="ECO:0000256" key="10">
    <source>
        <dbReference type="ARBA" id="ARBA00022843"/>
    </source>
</evidence>
<reference evidence="17" key="1">
    <citation type="submission" date="2025-08" db="UniProtKB">
        <authorList>
            <consortium name="RefSeq"/>
        </authorList>
    </citation>
    <scope>IDENTIFICATION</scope>
    <source>
        <tissue evidence="17">Whole Larva</tissue>
    </source>
</reference>
<keyword evidence="9" id="KW-0256">Endoplasmic reticulum</keyword>
<comment type="subcellular location">
    <subcellularLocation>
        <location evidence="2">Endoplasmic reticulum membrane</location>
        <topology evidence="2">Single-pass type I membrane protein</topology>
    </subcellularLocation>
</comment>
<evidence type="ECO:0000256" key="12">
    <source>
        <dbReference type="ARBA" id="ARBA00023136"/>
    </source>
</evidence>
<comment type="function">
    <text evidence="1">TRAP proteins are part of a complex whose function is to bind calcium to the ER membrane and thereby regulate the retention of ER resident proteins.</text>
</comment>
<evidence type="ECO:0000256" key="2">
    <source>
        <dbReference type="ARBA" id="ARBA00004115"/>
    </source>
</evidence>
<evidence type="ECO:0000256" key="14">
    <source>
        <dbReference type="ARBA" id="ARBA00031791"/>
    </source>
</evidence>
<dbReference type="RefSeq" id="XP_017781085.1">
    <property type="nucleotide sequence ID" value="XM_017925596.1"/>
</dbReference>
<keyword evidence="6" id="KW-1017">Isopeptide bond</keyword>
<feature type="signal peptide" evidence="15">
    <location>
        <begin position="1"/>
        <end position="18"/>
    </location>
</feature>
<keyword evidence="13" id="KW-1015">Disulfide bond</keyword>
<dbReference type="PANTHER" id="PTHR12731:SF1">
    <property type="entry name" value="TRANSLOCON-ASSOCIATED PROTEIN SUBUNIT DELTA"/>
    <property type="match status" value="1"/>
</dbReference>
<keyword evidence="12" id="KW-0472">Membrane</keyword>
<proteinExistence type="inferred from homology"/>
<organism evidence="16 17">
    <name type="scientific">Nicrophorus vespilloides</name>
    <name type="common">Boreal carrion beetle</name>
    <dbReference type="NCBI Taxonomy" id="110193"/>
    <lineage>
        <taxon>Eukaryota</taxon>
        <taxon>Metazoa</taxon>
        <taxon>Ecdysozoa</taxon>
        <taxon>Arthropoda</taxon>
        <taxon>Hexapoda</taxon>
        <taxon>Insecta</taxon>
        <taxon>Pterygota</taxon>
        <taxon>Neoptera</taxon>
        <taxon>Endopterygota</taxon>
        <taxon>Coleoptera</taxon>
        <taxon>Polyphaga</taxon>
        <taxon>Staphyliniformia</taxon>
        <taxon>Silphidae</taxon>
        <taxon>Nicrophorinae</taxon>
        <taxon>Nicrophorus</taxon>
    </lineage>
</organism>